<comment type="similarity">
    <text evidence="1">Belongs to the Cyclase 1 superfamily.</text>
</comment>
<sequence>MLRVCSSSGLWAPLVLLFLPALTLSEFFTAGGSGAGHAEESEWFDLSYPIDEDTIFYPGQKYEGFELSKDVQGFNQTATGNYPFWYAQYSFCMGEHGGTHVDAPFHFNKLGWKLNEIPLKRLVDVPAAVIDVETDVFALRNPDEFALEIKHIMEHEAKYGQIPFNSVVLVRTGWARYWPNKQRYLGWNNSTGHSPTMHFPGLSGPAADWLVRERHIVGLGIDSPSPDLGNAAANQVVHIITLGSQVYIIENVAYLDVLLKKTRKQPQFGGVAHSNCNLRLFVLPMKTGGTGAPARILAHCKPNVVDSHPHGAVGSTPTHFSQY</sequence>
<keyword evidence="4" id="KW-1185">Reference proteome</keyword>
<feature type="chain" id="PRO_5046964463" description="Kynurenine formamidase" evidence="2">
    <location>
        <begin position="26"/>
        <end position="323"/>
    </location>
</feature>
<dbReference type="PANTHER" id="PTHR31118">
    <property type="entry name" value="CYCLASE-LIKE PROTEIN 2"/>
    <property type="match status" value="1"/>
</dbReference>
<gene>
    <name evidence="3" type="ORF">ODALV1_LOCUS20328</name>
</gene>
<comment type="caution">
    <text evidence="3">The sequence shown here is derived from an EMBL/GenBank/DDBJ whole genome shotgun (WGS) entry which is preliminary data.</text>
</comment>
<dbReference type="InterPro" id="IPR007325">
    <property type="entry name" value="KFase/CYL"/>
</dbReference>
<keyword evidence="2" id="KW-0732">Signal</keyword>
<name>A0ABP1R9J7_9HEXA</name>
<dbReference type="Pfam" id="PF04199">
    <property type="entry name" value="Cyclase"/>
    <property type="match status" value="1"/>
</dbReference>
<accession>A0ABP1R9J7</accession>
<dbReference type="InterPro" id="IPR037175">
    <property type="entry name" value="KFase_sf"/>
</dbReference>
<feature type="signal peptide" evidence="2">
    <location>
        <begin position="1"/>
        <end position="25"/>
    </location>
</feature>
<protein>
    <recommendedName>
        <fullName evidence="5">Kynurenine formamidase</fullName>
    </recommendedName>
</protein>
<reference evidence="3 4" key="1">
    <citation type="submission" date="2024-08" db="EMBL/GenBank/DDBJ databases">
        <authorList>
            <person name="Cucini C."/>
            <person name="Frati F."/>
        </authorList>
    </citation>
    <scope>NUCLEOTIDE SEQUENCE [LARGE SCALE GENOMIC DNA]</scope>
</reference>
<dbReference type="Gene3D" id="3.50.30.50">
    <property type="entry name" value="Putative cyclase"/>
    <property type="match status" value="1"/>
</dbReference>
<evidence type="ECO:0008006" key="5">
    <source>
        <dbReference type="Google" id="ProtNLM"/>
    </source>
</evidence>
<proteinExistence type="inferred from homology"/>
<organism evidence="3 4">
    <name type="scientific">Orchesella dallaii</name>
    <dbReference type="NCBI Taxonomy" id="48710"/>
    <lineage>
        <taxon>Eukaryota</taxon>
        <taxon>Metazoa</taxon>
        <taxon>Ecdysozoa</taxon>
        <taxon>Arthropoda</taxon>
        <taxon>Hexapoda</taxon>
        <taxon>Collembola</taxon>
        <taxon>Entomobryomorpha</taxon>
        <taxon>Entomobryoidea</taxon>
        <taxon>Orchesellidae</taxon>
        <taxon>Orchesellinae</taxon>
        <taxon>Orchesella</taxon>
    </lineage>
</organism>
<dbReference type="PANTHER" id="PTHR31118:SF12">
    <property type="entry name" value="CYCLASE-LIKE PROTEIN 2"/>
    <property type="match status" value="1"/>
</dbReference>
<evidence type="ECO:0000256" key="2">
    <source>
        <dbReference type="SAM" id="SignalP"/>
    </source>
</evidence>
<dbReference type="SUPFAM" id="SSF102198">
    <property type="entry name" value="Putative cyclase"/>
    <property type="match status" value="1"/>
</dbReference>
<evidence type="ECO:0000313" key="3">
    <source>
        <dbReference type="EMBL" id="CAL8123811.1"/>
    </source>
</evidence>
<dbReference type="Proteomes" id="UP001642540">
    <property type="component" value="Unassembled WGS sequence"/>
</dbReference>
<evidence type="ECO:0000256" key="1">
    <source>
        <dbReference type="ARBA" id="ARBA00007865"/>
    </source>
</evidence>
<evidence type="ECO:0000313" key="4">
    <source>
        <dbReference type="Proteomes" id="UP001642540"/>
    </source>
</evidence>
<dbReference type="EMBL" id="CAXLJM020000068">
    <property type="protein sequence ID" value="CAL8123811.1"/>
    <property type="molecule type" value="Genomic_DNA"/>
</dbReference>